<dbReference type="EMBL" id="WLZY01000002">
    <property type="protein sequence ID" value="NDL57123.1"/>
    <property type="molecule type" value="Genomic_DNA"/>
</dbReference>
<sequence length="247" mass="27219">MTTEYSLYGDLARWWPLISPPDEYAEEAAFAATLLGSASIPVHEVLELGSGGGHNAVHLSSRFALTLVDLSPEMLAVSRRLNPGCEHHVGDMRDLRLGRSFDAVFVHDAVDYMVDEADLRKAVETAFVHCRPGGVAVFVPDFTVETFAPASEHGGSDDDASGRGARYLAWTWDPDPDDSWVCTEYAFLLREADATVRVVHETHRTCLFSRDRWLGILTGAGFEAEAIAEVTTDDRMPRDVFLAHRPG</sequence>
<evidence type="ECO:0000256" key="1">
    <source>
        <dbReference type="ARBA" id="ARBA00022603"/>
    </source>
</evidence>
<dbReference type="PANTHER" id="PTHR43464">
    <property type="entry name" value="METHYLTRANSFERASE"/>
    <property type="match status" value="1"/>
</dbReference>
<dbReference type="Gene3D" id="3.40.50.150">
    <property type="entry name" value="Vaccinia Virus protein VP39"/>
    <property type="match status" value="1"/>
</dbReference>
<dbReference type="SUPFAM" id="SSF53335">
    <property type="entry name" value="S-adenosyl-L-methionine-dependent methyltransferases"/>
    <property type="match status" value="1"/>
</dbReference>
<dbReference type="Pfam" id="PF13649">
    <property type="entry name" value="Methyltransf_25"/>
    <property type="match status" value="1"/>
</dbReference>
<keyword evidence="3" id="KW-0949">S-adenosyl-L-methionine</keyword>
<keyword evidence="2 5" id="KW-0808">Transferase</keyword>
<dbReference type="GO" id="GO:0032259">
    <property type="term" value="P:methylation"/>
    <property type="evidence" value="ECO:0007669"/>
    <property type="project" value="UniProtKB-KW"/>
</dbReference>
<dbReference type="InterPro" id="IPR029063">
    <property type="entry name" value="SAM-dependent_MTases_sf"/>
</dbReference>
<dbReference type="CDD" id="cd02440">
    <property type="entry name" value="AdoMet_MTases"/>
    <property type="match status" value="1"/>
</dbReference>
<evidence type="ECO:0000313" key="6">
    <source>
        <dbReference type="Proteomes" id="UP000460435"/>
    </source>
</evidence>
<keyword evidence="1 5" id="KW-0489">Methyltransferase</keyword>
<gene>
    <name evidence="5" type="ORF">F7O44_08580</name>
</gene>
<dbReference type="Gene3D" id="2.20.130.10">
    <property type="entry name" value="CAC2371-like domains"/>
    <property type="match status" value="1"/>
</dbReference>
<keyword evidence="6" id="KW-1185">Reference proteome</keyword>
<proteinExistence type="predicted"/>
<name>A0A7K3M1F2_9ACTN</name>
<organism evidence="5 6">
    <name type="scientific">Phytoactinopolyspora mesophila</name>
    <dbReference type="NCBI Taxonomy" id="2650750"/>
    <lineage>
        <taxon>Bacteria</taxon>
        <taxon>Bacillati</taxon>
        <taxon>Actinomycetota</taxon>
        <taxon>Actinomycetes</taxon>
        <taxon>Jiangellales</taxon>
        <taxon>Jiangellaceae</taxon>
        <taxon>Phytoactinopolyspora</taxon>
    </lineage>
</organism>
<reference evidence="5 6" key="1">
    <citation type="submission" date="2019-11" db="EMBL/GenBank/DDBJ databases">
        <authorList>
            <person name="Li X.-J."/>
            <person name="Feng X.-M."/>
        </authorList>
    </citation>
    <scope>NUCLEOTIDE SEQUENCE [LARGE SCALE GENOMIC DNA]</scope>
    <source>
        <strain evidence="5 6">XMNu-373</strain>
    </source>
</reference>
<protein>
    <submittedName>
        <fullName evidence="5">Methyltransferase domain-containing protein</fullName>
    </submittedName>
</protein>
<dbReference type="Proteomes" id="UP000460435">
    <property type="component" value="Unassembled WGS sequence"/>
</dbReference>
<dbReference type="GO" id="GO:0008168">
    <property type="term" value="F:methyltransferase activity"/>
    <property type="evidence" value="ECO:0007669"/>
    <property type="project" value="UniProtKB-KW"/>
</dbReference>
<evidence type="ECO:0000256" key="3">
    <source>
        <dbReference type="ARBA" id="ARBA00022691"/>
    </source>
</evidence>
<evidence type="ECO:0000256" key="2">
    <source>
        <dbReference type="ARBA" id="ARBA00022679"/>
    </source>
</evidence>
<dbReference type="InterPro" id="IPR041698">
    <property type="entry name" value="Methyltransf_25"/>
</dbReference>
<evidence type="ECO:0000313" key="5">
    <source>
        <dbReference type="EMBL" id="NDL57123.1"/>
    </source>
</evidence>
<dbReference type="PANTHER" id="PTHR43464:SF19">
    <property type="entry name" value="UBIQUINONE BIOSYNTHESIS O-METHYLTRANSFERASE, MITOCHONDRIAL"/>
    <property type="match status" value="1"/>
</dbReference>
<evidence type="ECO:0000259" key="4">
    <source>
        <dbReference type="Pfam" id="PF13649"/>
    </source>
</evidence>
<dbReference type="AlphaFoldDB" id="A0A7K3M1F2"/>
<comment type="caution">
    <text evidence="5">The sequence shown here is derived from an EMBL/GenBank/DDBJ whole genome shotgun (WGS) entry which is preliminary data.</text>
</comment>
<feature type="domain" description="Methyltransferase" evidence="4">
    <location>
        <begin position="45"/>
        <end position="134"/>
    </location>
</feature>
<accession>A0A7K3M1F2</accession>
<dbReference type="RefSeq" id="WP_162449798.1">
    <property type="nucleotide sequence ID" value="NZ_WLZY01000002.1"/>
</dbReference>